<evidence type="ECO:0000313" key="1">
    <source>
        <dbReference type="EMBL" id="KAA3487025.1"/>
    </source>
</evidence>
<sequence length="137" mass="15334">MCKMRRFGEGSEDMPKDDCILFGKVTITGANVIKGILKEYEESSGMNASCHVKQLASQMLNVRMSTEPEKYLGLPNISILHLSQEGKSVLQAIPTYSMLCFPLPNTLCVELENIIGNFWWRTINVVFIGVIGNDYVI</sequence>
<dbReference type="GO" id="GO:0003964">
    <property type="term" value="F:RNA-directed DNA polymerase activity"/>
    <property type="evidence" value="ECO:0007669"/>
    <property type="project" value="UniProtKB-KW"/>
</dbReference>
<comment type="caution">
    <text evidence="1">The sequence shown here is derived from an EMBL/GenBank/DDBJ whole genome shotgun (WGS) entry which is preliminary data.</text>
</comment>
<organism evidence="1 2">
    <name type="scientific">Gossypium australe</name>
    <dbReference type="NCBI Taxonomy" id="47621"/>
    <lineage>
        <taxon>Eukaryota</taxon>
        <taxon>Viridiplantae</taxon>
        <taxon>Streptophyta</taxon>
        <taxon>Embryophyta</taxon>
        <taxon>Tracheophyta</taxon>
        <taxon>Spermatophyta</taxon>
        <taxon>Magnoliopsida</taxon>
        <taxon>eudicotyledons</taxon>
        <taxon>Gunneridae</taxon>
        <taxon>Pentapetalae</taxon>
        <taxon>rosids</taxon>
        <taxon>malvids</taxon>
        <taxon>Malvales</taxon>
        <taxon>Malvaceae</taxon>
        <taxon>Malvoideae</taxon>
        <taxon>Gossypium</taxon>
    </lineage>
</organism>
<protein>
    <submittedName>
        <fullName evidence="1">Reverse transcriptase</fullName>
    </submittedName>
</protein>
<keyword evidence="1" id="KW-0695">RNA-directed DNA polymerase</keyword>
<keyword evidence="2" id="KW-1185">Reference proteome</keyword>
<name>A0A5B6X1Y3_9ROSI</name>
<accession>A0A5B6X1Y3</accession>
<proteinExistence type="predicted"/>
<keyword evidence="1" id="KW-0808">Transferase</keyword>
<keyword evidence="1" id="KW-0548">Nucleotidyltransferase</keyword>
<gene>
    <name evidence="1" type="ORF">EPI10_030882</name>
</gene>
<dbReference type="AlphaFoldDB" id="A0A5B6X1Y3"/>
<dbReference type="Proteomes" id="UP000325315">
    <property type="component" value="Unassembled WGS sequence"/>
</dbReference>
<evidence type="ECO:0000313" key="2">
    <source>
        <dbReference type="Proteomes" id="UP000325315"/>
    </source>
</evidence>
<reference evidence="2" key="1">
    <citation type="journal article" date="2019" name="Plant Biotechnol. J.">
        <title>Genome sequencing of the Australian wild diploid species Gossypium australe highlights disease resistance and delayed gland morphogenesis.</title>
        <authorList>
            <person name="Cai Y."/>
            <person name="Cai X."/>
            <person name="Wang Q."/>
            <person name="Wang P."/>
            <person name="Zhang Y."/>
            <person name="Cai C."/>
            <person name="Xu Y."/>
            <person name="Wang K."/>
            <person name="Zhou Z."/>
            <person name="Wang C."/>
            <person name="Geng S."/>
            <person name="Li B."/>
            <person name="Dong Q."/>
            <person name="Hou Y."/>
            <person name="Wang H."/>
            <person name="Ai P."/>
            <person name="Liu Z."/>
            <person name="Yi F."/>
            <person name="Sun M."/>
            <person name="An G."/>
            <person name="Cheng J."/>
            <person name="Zhang Y."/>
            <person name="Shi Q."/>
            <person name="Xie Y."/>
            <person name="Shi X."/>
            <person name="Chang Y."/>
            <person name="Huang F."/>
            <person name="Chen Y."/>
            <person name="Hong S."/>
            <person name="Mi L."/>
            <person name="Sun Q."/>
            <person name="Zhang L."/>
            <person name="Zhou B."/>
            <person name="Peng R."/>
            <person name="Zhang X."/>
            <person name="Liu F."/>
        </authorList>
    </citation>
    <scope>NUCLEOTIDE SEQUENCE [LARGE SCALE GENOMIC DNA]</scope>
    <source>
        <strain evidence="2">cv. PA1801</strain>
    </source>
</reference>
<dbReference type="EMBL" id="SMMG02000001">
    <property type="protein sequence ID" value="KAA3487025.1"/>
    <property type="molecule type" value="Genomic_DNA"/>
</dbReference>